<dbReference type="InterPro" id="IPR036390">
    <property type="entry name" value="WH_DNA-bd_sf"/>
</dbReference>
<evidence type="ECO:0000313" key="11">
    <source>
        <dbReference type="Proteomes" id="UP000195402"/>
    </source>
</evidence>
<dbReference type="Gene3D" id="1.10.10.10">
    <property type="entry name" value="Winged helix-like DNA-binding domain superfamily/Winged helix DNA-binding domain"/>
    <property type="match status" value="1"/>
</dbReference>
<dbReference type="GO" id="GO:0033314">
    <property type="term" value="P:mitotic DNA replication checkpoint signaling"/>
    <property type="evidence" value="ECO:0007669"/>
    <property type="project" value="TreeGrafter"/>
</dbReference>
<dbReference type="OrthoDB" id="1926878at2759"/>
<keyword evidence="6" id="KW-0131">Cell cycle</keyword>
<feature type="compositionally biased region" description="Basic and acidic residues" evidence="8">
    <location>
        <begin position="10"/>
        <end position="28"/>
    </location>
</feature>
<dbReference type="AlphaFoldDB" id="A0A200QTQ6"/>
<dbReference type="FunFam" id="1.10.8.60:FF:000102">
    <property type="entry name" value="Cell division control protein"/>
    <property type="match status" value="1"/>
</dbReference>
<comment type="similarity">
    <text evidence="2 7">Belongs to the CDC6/cdc18 family.</text>
</comment>
<dbReference type="InterPro" id="IPR049945">
    <property type="entry name" value="AAA_22"/>
</dbReference>
<dbReference type="GO" id="GO:0051301">
    <property type="term" value="P:cell division"/>
    <property type="evidence" value="ECO:0007669"/>
    <property type="project" value="UniProtKB-UniRule"/>
</dbReference>
<feature type="compositionally biased region" description="Polar residues" evidence="8">
    <location>
        <begin position="34"/>
        <end position="67"/>
    </location>
</feature>
<dbReference type="Pfam" id="PF09079">
    <property type="entry name" value="WHD_Cdc6"/>
    <property type="match status" value="1"/>
</dbReference>
<dbReference type="PANTHER" id="PTHR10763:SF26">
    <property type="entry name" value="CELL DIVISION CONTROL PROTEIN 6 HOMOLOG"/>
    <property type="match status" value="1"/>
</dbReference>
<keyword evidence="3" id="KW-0132">Cell division</keyword>
<comment type="caution">
    <text evidence="10">The sequence shown here is derived from an EMBL/GenBank/DDBJ whole genome shotgun (WGS) entry which is preliminary data.</text>
</comment>
<reference evidence="10 11" key="1">
    <citation type="journal article" date="2017" name="Mol. Plant">
        <title>The Genome of Medicinal Plant Macleaya cordata Provides New Insights into Benzylisoquinoline Alkaloids Metabolism.</title>
        <authorList>
            <person name="Liu X."/>
            <person name="Liu Y."/>
            <person name="Huang P."/>
            <person name="Ma Y."/>
            <person name="Qing Z."/>
            <person name="Tang Q."/>
            <person name="Cao H."/>
            <person name="Cheng P."/>
            <person name="Zheng Y."/>
            <person name="Yuan Z."/>
            <person name="Zhou Y."/>
            <person name="Liu J."/>
            <person name="Tang Z."/>
            <person name="Zhuo Y."/>
            <person name="Zhang Y."/>
            <person name="Yu L."/>
            <person name="Huang J."/>
            <person name="Yang P."/>
            <person name="Peng Q."/>
            <person name="Zhang J."/>
            <person name="Jiang W."/>
            <person name="Zhang Z."/>
            <person name="Lin K."/>
            <person name="Ro D.K."/>
            <person name="Chen X."/>
            <person name="Xiong X."/>
            <person name="Shang Y."/>
            <person name="Huang S."/>
            <person name="Zeng J."/>
        </authorList>
    </citation>
    <scope>NUCLEOTIDE SEQUENCE [LARGE SCALE GENOMIC DNA]</scope>
    <source>
        <strain evidence="11">cv. BLH2017</strain>
        <tissue evidence="10">Root</tissue>
    </source>
</reference>
<dbReference type="FunFam" id="3.40.50.300:FF:000547">
    <property type="entry name" value="Cell division control protein"/>
    <property type="match status" value="1"/>
</dbReference>
<dbReference type="InterPro" id="IPR027417">
    <property type="entry name" value="P-loop_NTPase"/>
</dbReference>
<dbReference type="Gene3D" id="3.40.50.300">
    <property type="entry name" value="P-loop containing nucleotide triphosphate hydrolases"/>
    <property type="match status" value="1"/>
</dbReference>
<dbReference type="STRING" id="56857.A0A200QTQ6"/>
<proteinExistence type="inferred from homology"/>
<dbReference type="Gene3D" id="1.10.8.60">
    <property type="match status" value="1"/>
</dbReference>
<dbReference type="SUPFAM" id="SSF46785">
    <property type="entry name" value="Winged helix' DNA-binding domain"/>
    <property type="match status" value="1"/>
</dbReference>
<name>A0A200QTQ6_MACCD</name>
<dbReference type="GO" id="GO:0006270">
    <property type="term" value="P:DNA replication initiation"/>
    <property type="evidence" value="ECO:0007669"/>
    <property type="project" value="UniProtKB-UniRule"/>
</dbReference>
<dbReference type="CDD" id="cd08768">
    <property type="entry name" value="Cdc6_C"/>
    <property type="match status" value="1"/>
</dbReference>
<dbReference type="Pfam" id="PF13401">
    <property type="entry name" value="AAA_22"/>
    <property type="match status" value="1"/>
</dbReference>
<dbReference type="FunCoup" id="A0A200QTQ6">
    <property type="interactions" value="1825"/>
</dbReference>
<evidence type="ECO:0000256" key="4">
    <source>
        <dbReference type="ARBA" id="ARBA00022705"/>
    </source>
</evidence>
<evidence type="ECO:0000256" key="6">
    <source>
        <dbReference type="ARBA" id="ARBA00023306"/>
    </source>
</evidence>
<dbReference type="SMART" id="SM01074">
    <property type="entry name" value="Cdc6_C"/>
    <property type="match status" value="1"/>
</dbReference>
<dbReference type="PANTHER" id="PTHR10763">
    <property type="entry name" value="CELL DIVISION CONTROL PROTEIN 6-RELATED"/>
    <property type="match status" value="1"/>
</dbReference>
<keyword evidence="4" id="KW-0235">DNA replication</keyword>
<evidence type="ECO:0000256" key="2">
    <source>
        <dbReference type="ARBA" id="ARBA00006184"/>
    </source>
</evidence>
<dbReference type="Proteomes" id="UP000195402">
    <property type="component" value="Unassembled WGS sequence"/>
</dbReference>
<evidence type="ECO:0000256" key="3">
    <source>
        <dbReference type="ARBA" id="ARBA00022618"/>
    </source>
</evidence>
<organism evidence="10 11">
    <name type="scientific">Macleaya cordata</name>
    <name type="common">Five-seeded plume-poppy</name>
    <name type="synonym">Bocconia cordata</name>
    <dbReference type="NCBI Taxonomy" id="56857"/>
    <lineage>
        <taxon>Eukaryota</taxon>
        <taxon>Viridiplantae</taxon>
        <taxon>Streptophyta</taxon>
        <taxon>Embryophyta</taxon>
        <taxon>Tracheophyta</taxon>
        <taxon>Spermatophyta</taxon>
        <taxon>Magnoliopsida</taxon>
        <taxon>Ranunculales</taxon>
        <taxon>Papaveraceae</taxon>
        <taxon>Papaveroideae</taxon>
        <taxon>Macleaya</taxon>
    </lineage>
</organism>
<evidence type="ECO:0000256" key="7">
    <source>
        <dbReference type="PIRNR" id="PIRNR001767"/>
    </source>
</evidence>
<keyword evidence="11" id="KW-1185">Reference proteome</keyword>
<gene>
    <name evidence="10" type="ORF">BVC80_1769g105</name>
</gene>
<dbReference type="InterPro" id="IPR050311">
    <property type="entry name" value="ORC1/CDC6"/>
</dbReference>
<accession>A0A200QTQ6</accession>
<keyword evidence="5" id="KW-0539">Nucleus</keyword>
<dbReference type="InParanoid" id="A0A200QTQ6"/>
<feature type="domain" description="Cdc6 C-terminal" evidence="9">
    <location>
        <begin position="427"/>
        <end position="506"/>
    </location>
</feature>
<evidence type="ECO:0000313" key="10">
    <source>
        <dbReference type="EMBL" id="OVA13835.1"/>
    </source>
</evidence>
<comment type="subcellular location">
    <subcellularLocation>
        <location evidence="1">Nucleus</location>
    </subcellularLocation>
</comment>
<dbReference type="InterPro" id="IPR036388">
    <property type="entry name" value="WH-like_DNA-bd_sf"/>
</dbReference>
<evidence type="ECO:0000256" key="1">
    <source>
        <dbReference type="ARBA" id="ARBA00004123"/>
    </source>
</evidence>
<dbReference type="InterPro" id="IPR016314">
    <property type="entry name" value="Cdc6/18"/>
</dbReference>
<feature type="region of interest" description="Disordered" evidence="8">
    <location>
        <begin position="1"/>
        <end position="67"/>
    </location>
</feature>
<dbReference type="SUPFAM" id="SSF52540">
    <property type="entry name" value="P-loop containing nucleoside triphosphate hydrolases"/>
    <property type="match status" value="1"/>
</dbReference>
<sequence length="592" mass="66354">MPSIIANGEFEDKEKRSNKGTKSKDLTPKKRQLRSGTTLKSPISNQSKSVSPTNWKSPRRCINSSPNSTANEICKKFESKTAISSRKNLSDALLEKPKWNPKVREQMSAVKEVLHLSTAPSAIVCREEEQKSVLDFCKACIEQDRAGSLYVCGCPGTGKTLSVEKVKQLLVGWVKEVGVQLPDVLTLNCTTLTNTKEIFCKILETYQPQRKIGGASSPLQQLQKLFSEKQQSSDKKMMLIVADELDYLITRDRAVLHDLFMLTTLPFSRCILIGIANAIDLADRFLPKLQSLNCKPMLVTFRAYSKDQILRILQQRLMALPYDVFQPQALELCARKVAAASGDMRKALCVCRSAIEMLETELRDTGTRLLAENALLNRSIAPAEKLLTEQEINVVRVDHMAMALSRTFKSGTVDTVQSLPQHQQIILCSAVKLFRGGKKDTTVGEMNRSYNDICKSTLISPAGTLEFTNMCKVLSDQGLLKLGQSREDKLKRVTLKVDEADITFALQVEFDSFGIVFSNPGHKRQKTRNILALVVGGCHFSYFWNVLQSKVIRSSEVFSCYYARTVNSAMPEFDDKPSRIQSVLKNQKFQNI</sequence>
<dbReference type="Pfam" id="PF22606">
    <property type="entry name" value="Cdc6-ORC-like_ATPase_lid"/>
    <property type="match status" value="1"/>
</dbReference>
<evidence type="ECO:0000256" key="8">
    <source>
        <dbReference type="SAM" id="MobiDB-lite"/>
    </source>
</evidence>
<protein>
    <recommendedName>
        <fullName evidence="7">Cell division control protein</fullName>
    </recommendedName>
</protein>
<dbReference type="EMBL" id="MVGT01001095">
    <property type="protein sequence ID" value="OVA13835.1"/>
    <property type="molecule type" value="Genomic_DNA"/>
</dbReference>
<evidence type="ECO:0000259" key="9">
    <source>
        <dbReference type="SMART" id="SM01074"/>
    </source>
</evidence>
<dbReference type="InterPro" id="IPR054425">
    <property type="entry name" value="Cdc6_ORC1-like_ATPase_lid"/>
</dbReference>
<dbReference type="GO" id="GO:0016887">
    <property type="term" value="F:ATP hydrolysis activity"/>
    <property type="evidence" value="ECO:0007669"/>
    <property type="project" value="InterPro"/>
</dbReference>
<dbReference type="FunFam" id="1.10.10.10:FF:000686">
    <property type="entry name" value="Cell division control protein"/>
    <property type="match status" value="1"/>
</dbReference>
<dbReference type="OMA" id="HIFKQQK"/>
<dbReference type="GO" id="GO:0003688">
    <property type="term" value="F:DNA replication origin binding"/>
    <property type="evidence" value="ECO:0007669"/>
    <property type="project" value="TreeGrafter"/>
</dbReference>
<dbReference type="PIRSF" id="PIRSF001767">
    <property type="entry name" value="Cdc6"/>
    <property type="match status" value="1"/>
</dbReference>
<dbReference type="InterPro" id="IPR015163">
    <property type="entry name" value="Cdc6_C"/>
</dbReference>
<dbReference type="GO" id="GO:0005634">
    <property type="term" value="C:nucleus"/>
    <property type="evidence" value="ECO:0007669"/>
    <property type="project" value="UniProtKB-SubCell"/>
</dbReference>
<evidence type="ECO:0000256" key="5">
    <source>
        <dbReference type="ARBA" id="ARBA00023242"/>
    </source>
</evidence>